<dbReference type="GO" id="GO:0008173">
    <property type="term" value="F:RNA methyltransferase activity"/>
    <property type="evidence" value="ECO:0007669"/>
    <property type="project" value="InterPro"/>
</dbReference>
<dbReference type="InterPro" id="IPR029063">
    <property type="entry name" value="SAM-dependent_MTases_sf"/>
</dbReference>
<name>A0A1I5PNB6_9RHOB</name>
<sequence>MAKPGLAPRRAAVALMDAVTVEGRLMSEALPGGVQALDPADRARAQRLATGALRWLDRSDRLLGPYLKRRPDPTAHNALRLAVFEMFVEQAAPHGVVDAAVSLMRARPETERQAGLVNAVLRNVLRAGHEAWEKLPPPRLPKWLRKPLVADYGKDVVAAIEAAHAAGAPLDLTPKDGDAPALAARLGGEALPSGSVRLVTAGQVSALPGFESGDWWVQDAAAAVPVRVLDPQPGERVLDMCAAPGGKTLQIAAAGAEVTALDISETRMKRVEENLTRCGLAARPVVADALEWEAGAPFDAVLLDAPCTATGTIRRHPDLPYAKDASDFPTLFELQAHMIDRALSLVKPGGRVVFCTCSLLVDEGEEQVRDALERHPGLTVDRAALERSGIDPAWIGAEGLRLRPDFWSDRGGMDGFFVTALTRP</sequence>
<dbReference type="Gene3D" id="3.40.50.150">
    <property type="entry name" value="Vaccinia Virus protein VP39"/>
    <property type="match status" value="1"/>
</dbReference>
<organism evidence="8 9">
    <name type="scientific">Tranquillimonas alkanivorans</name>
    <dbReference type="NCBI Taxonomy" id="441119"/>
    <lineage>
        <taxon>Bacteria</taxon>
        <taxon>Pseudomonadati</taxon>
        <taxon>Pseudomonadota</taxon>
        <taxon>Alphaproteobacteria</taxon>
        <taxon>Rhodobacterales</taxon>
        <taxon>Roseobacteraceae</taxon>
        <taxon>Tranquillimonas</taxon>
    </lineage>
</organism>
<dbReference type="PROSITE" id="PS01153">
    <property type="entry name" value="NOL1_NOP2_SUN"/>
    <property type="match status" value="1"/>
</dbReference>
<evidence type="ECO:0000256" key="1">
    <source>
        <dbReference type="ARBA" id="ARBA00007494"/>
    </source>
</evidence>
<dbReference type="Gene3D" id="1.10.940.10">
    <property type="entry name" value="NusB-like"/>
    <property type="match status" value="1"/>
</dbReference>
<keyword evidence="2 6" id="KW-0489">Methyltransferase</keyword>
<feature type="domain" description="SAM-dependent MTase RsmB/NOP-type" evidence="7">
    <location>
        <begin position="132"/>
        <end position="424"/>
    </location>
</feature>
<dbReference type="InterPro" id="IPR035926">
    <property type="entry name" value="NusB-like_sf"/>
</dbReference>
<dbReference type="AlphaFoldDB" id="A0A1I5PNB6"/>
<dbReference type="GO" id="GO:0001510">
    <property type="term" value="P:RNA methylation"/>
    <property type="evidence" value="ECO:0007669"/>
    <property type="project" value="InterPro"/>
</dbReference>
<gene>
    <name evidence="8" type="ORF">SAMN04488047_105182</name>
</gene>
<evidence type="ECO:0000313" key="8">
    <source>
        <dbReference type="EMBL" id="SFP35553.1"/>
    </source>
</evidence>
<dbReference type="InterPro" id="IPR049560">
    <property type="entry name" value="MeTrfase_RsmB-F_NOP2_cat"/>
</dbReference>
<keyword evidence="4 6" id="KW-0949">S-adenosyl-L-methionine</keyword>
<evidence type="ECO:0000256" key="3">
    <source>
        <dbReference type="ARBA" id="ARBA00022679"/>
    </source>
</evidence>
<protein>
    <submittedName>
        <fullName evidence="8">16S rRNA (Cytosine967-C5)-methyltransferase</fullName>
    </submittedName>
</protein>
<evidence type="ECO:0000313" key="9">
    <source>
        <dbReference type="Proteomes" id="UP000199356"/>
    </source>
</evidence>
<evidence type="ECO:0000259" key="7">
    <source>
        <dbReference type="PROSITE" id="PS51686"/>
    </source>
</evidence>
<dbReference type="GO" id="GO:0006355">
    <property type="term" value="P:regulation of DNA-templated transcription"/>
    <property type="evidence" value="ECO:0007669"/>
    <property type="project" value="InterPro"/>
</dbReference>
<dbReference type="Proteomes" id="UP000199356">
    <property type="component" value="Unassembled WGS sequence"/>
</dbReference>
<dbReference type="SUPFAM" id="SSF48013">
    <property type="entry name" value="NusB-like"/>
    <property type="match status" value="1"/>
</dbReference>
<dbReference type="PROSITE" id="PS51686">
    <property type="entry name" value="SAM_MT_RSMB_NOP"/>
    <property type="match status" value="1"/>
</dbReference>
<evidence type="ECO:0000256" key="2">
    <source>
        <dbReference type="ARBA" id="ARBA00022603"/>
    </source>
</evidence>
<dbReference type="InterPro" id="IPR006027">
    <property type="entry name" value="NusB_RsmB_TIM44"/>
</dbReference>
<dbReference type="PANTHER" id="PTHR22807">
    <property type="entry name" value="NOP2 YEAST -RELATED NOL1/NOP2/FMU SUN DOMAIN-CONTAINING"/>
    <property type="match status" value="1"/>
</dbReference>
<evidence type="ECO:0000256" key="6">
    <source>
        <dbReference type="PROSITE-ProRule" id="PRU01023"/>
    </source>
</evidence>
<keyword evidence="5 6" id="KW-0694">RNA-binding</keyword>
<dbReference type="InterPro" id="IPR001678">
    <property type="entry name" value="MeTrfase_RsmB-F_NOP2_dom"/>
</dbReference>
<dbReference type="InterPro" id="IPR023267">
    <property type="entry name" value="RCMT"/>
</dbReference>
<dbReference type="RefSeq" id="WP_093420470.1">
    <property type="nucleotide sequence ID" value="NZ_FOXA01000005.1"/>
</dbReference>
<reference evidence="8 9" key="1">
    <citation type="submission" date="2016-10" db="EMBL/GenBank/DDBJ databases">
        <authorList>
            <person name="de Groot N.N."/>
        </authorList>
    </citation>
    <scope>NUCLEOTIDE SEQUENCE [LARGE SCALE GENOMIC DNA]</scope>
    <source>
        <strain evidence="8 9">DSM 19547</strain>
    </source>
</reference>
<feature type="binding site" evidence="6">
    <location>
        <begin position="241"/>
        <end position="247"/>
    </location>
    <ligand>
        <name>S-adenosyl-L-methionine</name>
        <dbReference type="ChEBI" id="CHEBI:59789"/>
    </ligand>
</feature>
<dbReference type="InterPro" id="IPR018314">
    <property type="entry name" value="RsmB/NOL1/NOP2-like_CS"/>
</dbReference>
<evidence type="ECO:0000256" key="4">
    <source>
        <dbReference type="ARBA" id="ARBA00022691"/>
    </source>
</evidence>
<accession>A0A1I5PNB6</accession>
<keyword evidence="9" id="KW-1185">Reference proteome</keyword>
<comment type="similarity">
    <text evidence="1 6">Belongs to the class I-like SAM-binding methyltransferase superfamily. RsmB/NOP family.</text>
</comment>
<dbReference type="STRING" id="441119.SAMN04488047_105182"/>
<dbReference type="PANTHER" id="PTHR22807:SF61">
    <property type="entry name" value="NOL1_NOP2_SUN FAMILY PROTEIN _ ANTITERMINATION NUSB DOMAIN-CONTAINING PROTEIN"/>
    <property type="match status" value="1"/>
</dbReference>
<dbReference type="CDD" id="cd02440">
    <property type="entry name" value="AdoMet_MTases"/>
    <property type="match status" value="1"/>
</dbReference>
<dbReference type="PRINTS" id="PR02008">
    <property type="entry name" value="RCMTFAMILY"/>
</dbReference>
<dbReference type="GO" id="GO:0003723">
    <property type="term" value="F:RNA binding"/>
    <property type="evidence" value="ECO:0007669"/>
    <property type="project" value="UniProtKB-UniRule"/>
</dbReference>
<feature type="binding site" evidence="6">
    <location>
        <position position="288"/>
    </location>
    <ligand>
        <name>S-adenosyl-L-methionine</name>
        <dbReference type="ChEBI" id="CHEBI:59789"/>
    </ligand>
</feature>
<feature type="active site" description="Nucleophile" evidence="6">
    <location>
        <position position="357"/>
    </location>
</feature>
<dbReference type="OrthoDB" id="9810297at2"/>
<dbReference type="Pfam" id="PF01029">
    <property type="entry name" value="NusB"/>
    <property type="match status" value="1"/>
</dbReference>
<dbReference type="SUPFAM" id="SSF53335">
    <property type="entry name" value="S-adenosyl-L-methionine-dependent methyltransferases"/>
    <property type="match status" value="1"/>
</dbReference>
<evidence type="ECO:0000256" key="5">
    <source>
        <dbReference type="ARBA" id="ARBA00022884"/>
    </source>
</evidence>
<keyword evidence="3 6" id="KW-0808">Transferase</keyword>
<feature type="binding site" evidence="6">
    <location>
        <position position="304"/>
    </location>
    <ligand>
        <name>S-adenosyl-L-methionine</name>
        <dbReference type="ChEBI" id="CHEBI:59789"/>
    </ligand>
</feature>
<dbReference type="EMBL" id="FOXA01000005">
    <property type="protein sequence ID" value="SFP35553.1"/>
    <property type="molecule type" value="Genomic_DNA"/>
</dbReference>
<dbReference type="Pfam" id="PF01189">
    <property type="entry name" value="Methyltr_RsmB-F"/>
    <property type="match status" value="1"/>
</dbReference>
<proteinExistence type="inferred from homology"/>
<feature type="binding site" evidence="6">
    <location>
        <position position="262"/>
    </location>
    <ligand>
        <name>S-adenosyl-L-methionine</name>
        <dbReference type="ChEBI" id="CHEBI:59789"/>
    </ligand>
</feature>